<dbReference type="OrthoDB" id="3519228at2"/>
<dbReference type="PANTHER" id="PTHR43798">
    <property type="entry name" value="MONOACYLGLYCEROL LIPASE"/>
    <property type="match status" value="1"/>
</dbReference>
<evidence type="ECO:0000259" key="1">
    <source>
        <dbReference type="Pfam" id="PF12697"/>
    </source>
</evidence>
<dbReference type="Gene3D" id="3.40.50.1820">
    <property type="entry name" value="alpha/beta hydrolase"/>
    <property type="match status" value="1"/>
</dbReference>
<dbReference type="PRINTS" id="PR00111">
    <property type="entry name" value="ABHYDROLASE"/>
</dbReference>
<evidence type="ECO:0000313" key="3">
    <source>
        <dbReference type="Proteomes" id="UP000198546"/>
    </source>
</evidence>
<dbReference type="GO" id="GO:0003824">
    <property type="term" value="F:catalytic activity"/>
    <property type="evidence" value="ECO:0007669"/>
    <property type="project" value="UniProtKB-ARBA"/>
</dbReference>
<dbReference type="EMBL" id="LT629688">
    <property type="protein sequence ID" value="SDE02389.1"/>
    <property type="molecule type" value="Genomic_DNA"/>
</dbReference>
<dbReference type="STRING" id="675864.SAMN04489747_2305"/>
<organism evidence="2 3">
    <name type="scientific">Auraticoccus monumenti</name>
    <dbReference type="NCBI Taxonomy" id="675864"/>
    <lineage>
        <taxon>Bacteria</taxon>
        <taxon>Bacillati</taxon>
        <taxon>Actinomycetota</taxon>
        <taxon>Actinomycetes</taxon>
        <taxon>Propionibacteriales</taxon>
        <taxon>Propionibacteriaceae</taxon>
        <taxon>Auraticoccus</taxon>
    </lineage>
</organism>
<dbReference type="Proteomes" id="UP000198546">
    <property type="component" value="Chromosome i"/>
</dbReference>
<evidence type="ECO:0000313" key="2">
    <source>
        <dbReference type="EMBL" id="SDE02389.1"/>
    </source>
</evidence>
<gene>
    <name evidence="2" type="ORF">SAMN04489747_2305</name>
</gene>
<dbReference type="InterPro" id="IPR050266">
    <property type="entry name" value="AB_hydrolase_sf"/>
</dbReference>
<reference evidence="2 3" key="1">
    <citation type="submission" date="2016-10" db="EMBL/GenBank/DDBJ databases">
        <authorList>
            <person name="de Groot N.N."/>
        </authorList>
    </citation>
    <scope>NUCLEOTIDE SEQUENCE [LARGE SCALE GENOMIC DNA]</scope>
    <source>
        <strain evidence="2 3">MON 2.2</strain>
    </source>
</reference>
<name>A0A1G6ZIA4_9ACTN</name>
<proteinExistence type="predicted"/>
<sequence>MHLRTGGTDGRPVLLLHGGGVAGWMWDPLTARLRPGLRLLVPDLPGHDRSAALAYHSHDATATALERLLEDEARPVAVVGFSLGAQLAVLLAARRPDLVDRVCVVSALARPPRARGATLALVGATAGLAGRDWFARLQGRQLSVPADLLADYVRTSASLSRSTLLASIGENLRFTVPAGWCTFPGRALLLAGSREQRSVRASAEALHRALPHSAVEVVRGSGHDIPLRRPDLLAARLHALLDG</sequence>
<protein>
    <submittedName>
        <fullName evidence="2">Pimeloyl-ACP methyl ester carboxylesterase</fullName>
    </submittedName>
</protein>
<dbReference type="SUPFAM" id="SSF53474">
    <property type="entry name" value="alpha/beta-Hydrolases"/>
    <property type="match status" value="1"/>
</dbReference>
<feature type="domain" description="AB hydrolase-1" evidence="1">
    <location>
        <begin position="13"/>
        <end position="235"/>
    </location>
</feature>
<dbReference type="InterPro" id="IPR029058">
    <property type="entry name" value="AB_hydrolase_fold"/>
</dbReference>
<keyword evidence="3" id="KW-1185">Reference proteome</keyword>
<dbReference type="Pfam" id="PF12697">
    <property type="entry name" value="Abhydrolase_6"/>
    <property type="match status" value="1"/>
</dbReference>
<dbReference type="AlphaFoldDB" id="A0A1G6ZIA4"/>
<dbReference type="InterPro" id="IPR000073">
    <property type="entry name" value="AB_hydrolase_1"/>
</dbReference>
<accession>A0A1G6ZIA4</accession>